<feature type="compositionally biased region" description="Basic and acidic residues" evidence="1">
    <location>
        <begin position="85"/>
        <end position="98"/>
    </location>
</feature>
<keyword evidence="3" id="KW-1185">Reference proteome</keyword>
<name>A0AAD7RXH5_9TELE</name>
<feature type="region of interest" description="Disordered" evidence="1">
    <location>
        <begin position="20"/>
        <end position="98"/>
    </location>
</feature>
<reference evidence="2" key="1">
    <citation type="journal article" date="2023" name="Science">
        <title>Genome structures resolve the early diversification of teleost fishes.</title>
        <authorList>
            <person name="Parey E."/>
            <person name="Louis A."/>
            <person name="Montfort J."/>
            <person name="Bouchez O."/>
            <person name="Roques C."/>
            <person name="Iampietro C."/>
            <person name="Lluch J."/>
            <person name="Castinel A."/>
            <person name="Donnadieu C."/>
            <person name="Desvignes T."/>
            <person name="Floi Bucao C."/>
            <person name="Jouanno E."/>
            <person name="Wen M."/>
            <person name="Mejri S."/>
            <person name="Dirks R."/>
            <person name="Jansen H."/>
            <person name="Henkel C."/>
            <person name="Chen W.J."/>
            <person name="Zahm M."/>
            <person name="Cabau C."/>
            <person name="Klopp C."/>
            <person name="Thompson A.W."/>
            <person name="Robinson-Rechavi M."/>
            <person name="Braasch I."/>
            <person name="Lecointre G."/>
            <person name="Bobe J."/>
            <person name="Postlethwait J.H."/>
            <person name="Berthelot C."/>
            <person name="Roest Crollius H."/>
            <person name="Guiguen Y."/>
        </authorList>
    </citation>
    <scope>NUCLEOTIDE SEQUENCE</scope>
    <source>
        <strain evidence="2">NC1722</strain>
    </source>
</reference>
<evidence type="ECO:0000313" key="3">
    <source>
        <dbReference type="Proteomes" id="UP001221898"/>
    </source>
</evidence>
<dbReference type="EMBL" id="JAINUG010000149">
    <property type="protein sequence ID" value="KAJ8392095.1"/>
    <property type="molecule type" value="Genomic_DNA"/>
</dbReference>
<organism evidence="2 3">
    <name type="scientific">Aldrovandia affinis</name>
    <dbReference type="NCBI Taxonomy" id="143900"/>
    <lineage>
        <taxon>Eukaryota</taxon>
        <taxon>Metazoa</taxon>
        <taxon>Chordata</taxon>
        <taxon>Craniata</taxon>
        <taxon>Vertebrata</taxon>
        <taxon>Euteleostomi</taxon>
        <taxon>Actinopterygii</taxon>
        <taxon>Neopterygii</taxon>
        <taxon>Teleostei</taxon>
        <taxon>Notacanthiformes</taxon>
        <taxon>Halosauridae</taxon>
        <taxon>Aldrovandia</taxon>
    </lineage>
</organism>
<dbReference type="Proteomes" id="UP001221898">
    <property type="component" value="Unassembled WGS sequence"/>
</dbReference>
<sequence length="98" mass="10701">MGGYSRVLSPLHLHPLLYLPDPSPAAQHPSRARARARGSLPAPILLSTGTVPAGLQQRERRPAAPSHHHRGDVRGLPPGAGGEGIRTRREWEKFPERD</sequence>
<accession>A0AAD7RXH5</accession>
<dbReference type="AlphaFoldDB" id="A0AAD7RXH5"/>
<evidence type="ECO:0000313" key="2">
    <source>
        <dbReference type="EMBL" id="KAJ8392095.1"/>
    </source>
</evidence>
<evidence type="ECO:0000256" key="1">
    <source>
        <dbReference type="SAM" id="MobiDB-lite"/>
    </source>
</evidence>
<proteinExistence type="predicted"/>
<protein>
    <submittedName>
        <fullName evidence="2">Uncharacterized protein</fullName>
    </submittedName>
</protein>
<comment type="caution">
    <text evidence="2">The sequence shown here is derived from an EMBL/GenBank/DDBJ whole genome shotgun (WGS) entry which is preliminary data.</text>
</comment>
<gene>
    <name evidence="2" type="ORF">AAFF_G00079010</name>
</gene>